<organism evidence="15 16">
    <name type="scientific">Clathrus columnatus</name>
    <dbReference type="NCBI Taxonomy" id="1419009"/>
    <lineage>
        <taxon>Eukaryota</taxon>
        <taxon>Fungi</taxon>
        <taxon>Dikarya</taxon>
        <taxon>Basidiomycota</taxon>
        <taxon>Agaricomycotina</taxon>
        <taxon>Agaricomycetes</taxon>
        <taxon>Phallomycetidae</taxon>
        <taxon>Phallales</taxon>
        <taxon>Clathraceae</taxon>
        <taxon>Clathrus</taxon>
    </lineage>
</organism>
<evidence type="ECO:0000256" key="1">
    <source>
        <dbReference type="ARBA" id="ARBA00004477"/>
    </source>
</evidence>
<feature type="region of interest" description="Disordered" evidence="10">
    <location>
        <begin position="1640"/>
        <end position="1671"/>
    </location>
</feature>
<dbReference type="Pfam" id="PF10510">
    <property type="entry name" value="PIG-S"/>
    <property type="match status" value="1"/>
</dbReference>
<evidence type="ECO:0000256" key="10">
    <source>
        <dbReference type="SAM" id="MobiDB-lite"/>
    </source>
</evidence>
<evidence type="ECO:0000256" key="11">
    <source>
        <dbReference type="SAM" id="Phobius"/>
    </source>
</evidence>
<dbReference type="SMART" id="SM00717">
    <property type="entry name" value="SANT"/>
    <property type="match status" value="2"/>
</dbReference>
<dbReference type="InterPro" id="IPR001005">
    <property type="entry name" value="SANT/Myb"/>
</dbReference>
<feature type="region of interest" description="Disordered" evidence="10">
    <location>
        <begin position="1191"/>
        <end position="1213"/>
    </location>
</feature>
<keyword evidence="7 11" id="KW-1133">Transmembrane helix</keyword>
<feature type="compositionally biased region" description="Polar residues" evidence="10">
    <location>
        <begin position="765"/>
        <end position="776"/>
    </location>
</feature>
<evidence type="ECO:0000256" key="8">
    <source>
        <dbReference type="ARBA" id="ARBA00023136"/>
    </source>
</evidence>
<dbReference type="GO" id="GO:0042765">
    <property type="term" value="C:GPI-anchor transamidase complex"/>
    <property type="evidence" value="ECO:0007669"/>
    <property type="project" value="InterPro"/>
</dbReference>
<evidence type="ECO:0000256" key="3">
    <source>
        <dbReference type="ARBA" id="ARBA00005316"/>
    </source>
</evidence>
<feature type="transmembrane region" description="Helical" evidence="11">
    <location>
        <begin position="26"/>
        <end position="43"/>
    </location>
</feature>
<name>A0AAV5AQ13_9AGAM</name>
<keyword evidence="6" id="KW-0256">Endoplasmic reticulum</keyword>
<dbReference type="SUPFAM" id="SSF46689">
    <property type="entry name" value="Homeodomain-like"/>
    <property type="match status" value="2"/>
</dbReference>
<evidence type="ECO:0000313" key="15">
    <source>
        <dbReference type="EMBL" id="GJJ14981.1"/>
    </source>
</evidence>
<proteinExistence type="inferred from homology"/>
<feature type="compositionally biased region" description="Basic and acidic residues" evidence="10">
    <location>
        <begin position="890"/>
        <end position="907"/>
    </location>
</feature>
<evidence type="ECO:0000256" key="7">
    <source>
        <dbReference type="ARBA" id="ARBA00022989"/>
    </source>
</evidence>
<feature type="compositionally biased region" description="Low complexity" evidence="10">
    <location>
        <begin position="1037"/>
        <end position="1052"/>
    </location>
</feature>
<feature type="region of interest" description="Disordered" evidence="10">
    <location>
        <begin position="1031"/>
        <end position="1104"/>
    </location>
</feature>
<feature type="compositionally biased region" description="Low complexity" evidence="10">
    <location>
        <begin position="691"/>
        <end position="704"/>
    </location>
</feature>
<feature type="compositionally biased region" description="Basic residues" evidence="10">
    <location>
        <begin position="947"/>
        <end position="958"/>
    </location>
</feature>
<keyword evidence="9" id="KW-0325">Glycoprotein</keyword>
<dbReference type="PANTHER" id="PTHR21072">
    <property type="entry name" value="GPI TRANSAMIDASE COMPONENT PIG-S"/>
    <property type="match status" value="1"/>
</dbReference>
<feature type="compositionally biased region" description="Polar residues" evidence="10">
    <location>
        <begin position="1006"/>
        <end position="1015"/>
    </location>
</feature>
<comment type="subcellular location">
    <subcellularLocation>
        <location evidence="1">Endoplasmic reticulum membrane</location>
        <topology evidence="1">Multi-pass membrane protein</topology>
    </subcellularLocation>
</comment>
<feature type="compositionally biased region" description="Low complexity" evidence="10">
    <location>
        <begin position="935"/>
        <end position="944"/>
    </location>
</feature>
<evidence type="ECO:0008006" key="17">
    <source>
        <dbReference type="Google" id="ProtNLM"/>
    </source>
</evidence>
<dbReference type="PROSITE" id="PS50090">
    <property type="entry name" value="MYB_LIKE"/>
    <property type="match status" value="1"/>
</dbReference>
<feature type="domain" description="SANT" evidence="13">
    <location>
        <begin position="1746"/>
        <end position="1793"/>
    </location>
</feature>
<keyword evidence="5 11" id="KW-0812">Transmembrane</keyword>
<evidence type="ECO:0000313" key="16">
    <source>
        <dbReference type="Proteomes" id="UP001050691"/>
    </source>
</evidence>
<evidence type="ECO:0000259" key="14">
    <source>
        <dbReference type="PROSITE" id="PS51294"/>
    </source>
</evidence>
<dbReference type="PANTHER" id="PTHR21072:SF13">
    <property type="entry name" value="GPI TRANSAMIDASE COMPONENT PIG-S"/>
    <property type="match status" value="1"/>
</dbReference>
<comment type="pathway">
    <text evidence="2">Glycolipid biosynthesis; glycosylphosphatidylinositol-anchor biosynthesis.</text>
</comment>
<dbReference type="Gene3D" id="1.10.10.60">
    <property type="entry name" value="Homeodomain-like"/>
    <property type="match status" value="2"/>
</dbReference>
<evidence type="ECO:0000256" key="4">
    <source>
        <dbReference type="ARBA" id="ARBA00022502"/>
    </source>
</evidence>
<feature type="region of interest" description="Disordered" evidence="10">
    <location>
        <begin position="622"/>
        <end position="669"/>
    </location>
</feature>
<feature type="domain" description="SANT" evidence="13">
    <location>
        <begin position="1516"/>
        <end position="1567"/>
    </location>
</feature>
<protein>
    <recommendedName>
        <fullName evidence="17">SANT domain-containing protein</fullName>
    </recommendedName>
</protein>
<evidence type="ECO:0000256" key="6">
    <source>
        <dbReference type="ARBA" id="ARBA00022824"/>
    </source>
</evidence>
<dbReference type="GO" id="GO:0016255">
    <property type="term" value="P:attachment of GPI anchor to protein"/>
    <property type="evidence" value="ECO:0007669"/>
    <property type="project" value="InterPro"/>
</dbReference>
<dbReference type="CDD" id="cd00167">
    <property type="entry name" value="SANT"/>
    <property type="match status" value="2"/>
</dbReference>
<evidence type="ECO:0000256" key="9">
    <source>
        <dbReference type="ARBA" id="ARBA00023180"/>
    </source>
</evidence>
<feature type="region of interest" description="Disordered" evidence="10">
    <location>
        <begin position="1709"/>
        <end position="1736"/>
    </location>
</feature>
<dbReference type="Pfam" id="PF00249">
    <property type="entry name" value="Myb_DNA-binding"/>
    <property type="match status" value="2"/>
</dbReference>
<dbReference type="PROSITE" id="PS51293">
    <property type="entry name" value="SANT"/>
    <property type="match status" value="2"/>
</dbReference>
<feature type="domain" description="HTH myb-type" evidence="14">
    <location>
        <begin position="1747"/>
        <end position="1793"/>
    </location>
</feature>
<dbReference type="InterPro" id="IPR009057">
    <property type="entry name" value="Homeodomain-like_sf"/>
</dbReference>
<feature type="compositionally biased region" description="Pro residues" evidence="10">
    <location>
        <begin position="879"/>
        <end position="889"/>
    </location>
</feature>
<feature type="region of interest" description="Disordered" evidence="10">
    <location>
        <begin position="684"/>
        <end position="1019"/>
    </location>
</feature>
<dbReference type="Proteomes" id="UP001050691">
    <property type="component" value="Unassembled WGS sequence"/>
</dbReference>
<evidence type="ECO:0000259" key="13">
    <source>
        <dbReference type="PROSITE" id="PS51293"/>
    </source>
</evidence>
<sequence length="1808" mass="204376">MVDIVNVPQYVAPSVRFQNVTIKRQILSAYSLIIILSLPLWWYTTSIQRLSLPVGQVKAVEGAEASPPNESSLDTRAFAQALQVSMDQDRSRYPASWEGIKIYLNDDKQAVPLNDPVTYTIHIHPEQAKLESKPDMWIHGRTLNIIKKSQSDPLDKLVSPVLCELIAPYKRVRSKIQERSTARYSRVFRLAFSLLNEDSSHGSVAVRWDIEQAINRYFYPILTQLRELHNFTIESQIQFHAPLAFDPPSTISASGRTHYILGEDELKIFINSAEWSLSSGVSGEPILHFVLFIPSTAHHPLTLSKTSHPAFIVPQWGGITFLNHLNETKETKAKYLEMSELTKPFAIFQAQLLTLLGVPITPANVSILPLEQSKQLSEWQLDALYRRRTIENMKDSADTLSSIVKLVDQIQNMPVGLDVRGDVENALHAIERVSNNSTDLSRSLHFSAEANELSSRAFFNPGMLALLYFPAEHKYAVYVPLFGPISLPFLLVLLKESKKWFQERRASKLNRYLIEHRHFTGTQAQNYTSAPLLSSYVKSKKVFTFFAFSALLQTLRYPVMSRDVSQLSYSPLRPILYPNNGNGYSNTLISRENDAYYNSDEMNRRRIRHSWDPSVNSGNFAASSGIPPYRDRSAEPTPSTYEYPPARSYSNGGMHSSPERHTYQYPPFHRNTERTGLARYSQESDYDGFRNNSPGSNNSNGLSNYDNQRGWRPSTRQEHMPQVASSSSSYDDSRRRLPNIDYNSPYSERPSSHDNQRDFSVPWKSESSSQTVPSWSSRHHDPSNWHAKSGVAPKISKPRAFLEPSVRPKHEPSYAWKRTVHEDHDRKSSLDGRTSLPPPDRRRISSDNYTSESRRNNNPQAYVPMQSFPDYPNRRFPQIPIPQSQPPPRFEQRERNRDSYRQFDSFRRAPAAYTPGRRPLHRISARISARPRRSPSPSESSSETSRSRSRQSHRRSPSKSRSSDCSTPRHEGGVAPHSLLRTQSNGVKGLSSNNSTMYMPYHKGITSRSEPSGNSRKQDGTWYYKEMDAVHRKTRRSSSASSYRSESSIASSVNSDPEQKLEKDVSGLPVRLDGPKVTSRKSSPIASTTPAKQESFFPHSQTPLSFPSIDDNLELPGMRFNKNGVPKSDASIHIVSKKDETGTNETGILKPKENSLKSPLTLNEADPSKNNNKKIIYEADQEVYREASEFSLASAPRISTPPAHESNDDDRMDISSDDEVKITVPSTSVIVPIIENENTLPVPSQIPTAEIADQDHTIPLPSTEILESSPLTDFAPLCSSPVIIVNKEIEEKGENIATPVVKGSYLPIDTKNDFASALQQFVANKIDSTERPVETRYDCIFEANHALKDAPIVRKQTTDEDLVQEVTNSVPFQLRLENYPNIAEVLIERLKKRSEDFAAKTRRLQLEYKRLHMRWVSNCRKLDQSLASQTIEPPSPTFRASRRSTGFGDIVRSDLEMEQIIASLGNEDMTDPNVLAIRNTAIIPDLITTDPDILDVSYLDDNGLIENPAEFFDVYSTLGRWTEEEKDLFLEKYGAYPKQFDVIATFLPGKTAAQCTLFYYLHKKELIDFRAAIKKYGSKRKRGRKGGKGKGKGNALLADIMKPSRGQGSEEAGHRHMQQFGGMVAINGQQILSRRSLMLKGPQNTENPSSLNNNDFPSIPDPTTNNGNSQPAKFISEEVEDLAIVVDHRRKRSVKPIDLTPEPDIVVAPVEKVKRPPGRPPKKPKEPSKVDETGSSTPAVKVTSYVWTKYEEAQYAKLVKEHGKDFKKIAAGMPAKTELQCRNYFRKHREFERIAKEVEDRLAKSTRS</sequence>
<dbReference type="PROSITE" id="PS51294">
    <property type="entry name" value="HTH_MYB"/>
    <property type="match status" value="1"/>
</dbReference>
<dbReference type="EMBL" id="BPWL01000010">
    <property type="protein sequence ID" value="GJJ14981.1"/>
    <property type="molecule type" value="Genomic_DNA"/>
</dbReference>
<evidence type="ECO:0000259" key="12">
    <source>
        <dbReference type="PROSITE" id="PS50090"/>
    </source>
</evidence>
<gene>
    <name evidence="15" type="ORF">Clacol_009251</name>
</gene>
<dbReference type="InterPro" id="IPR017930">
    <property type="entry name" value="Myb_dom"/>
</dbReference>
<feature type="compositionally biased region" description="Basic and acidic residues" evidence="10">
    <location>
        <begin position="1723"/>
        <end position="1732"/>
    </location>
</feature>
<reference evidence="15" key="1">
    <citation type="submission" date="2021-10" db="EMBL/GenBank/DDBJ databases">
        <title>De novo Genome Assembly of Clathrus columnatus (Basidiomycota, Fungi) Using Illumina and Nanopore Sequence Data.</title>
        <authorList>
            <person name="Ogiso-Tanaka E."/>
            <person name="Itagaki H."/>
            <person name="Hosoya T."/>
            <person name="Hosaka K."/>
        </authorList>
    </citation>
    <scope>NUCLEOTIDE SEQUENCE</scope>
    <source>
        <strain evidence="15">MO-923</strain>
    </source>
</reference>
<keyword evidence="16" id="KW-1185">Reference proteome</keyword>
<feature type="compositionally biased region" description="Polar residues" evidence="10">
    <location>
        <begin position="980"/>
        <end position="997"/>
    </location>
</feature>
<feature type="compositionally biased region" description="Polar residues" evidence="10">
    <location>
        <begin position="1642"/>
        <end position="1671"/>
    </location>
</feature>
<feature type="compositionally biased region" description="Polar residues" evidence="10">
    <location>
        <begin position="1080"/>
        <end position="1104"/>
    </location>
</feature>
<evidence type="ECO:0000256" key="2">
    <source>
        <dbReference type="ARBA" id="ARBA00004687"/>
    </source>
</evidence>
<evidence type="ECO:0000256" key="5">
    <source>
        <dbReference type="ARBA" id="ARBA00022692"/>
    </source>
</evidence>
<dbReference type="GO" id="GO:0006506">
    <property type="term" value="P:GPI anchor biosynthetic process"/>
    <property type="evidence" value="ECO:0007669"/>
    <property type="project" value="UniProtKB-KW"/>
</dbReference>
<dbReference type="InterPro" id="IPR017884">
    <property type="entry name" value="SANT_dom"/>
</dbReference>
<accession>A0AAV5AQ13</accession>
<keyword evidence="8 11" id="KW-0472">Membrane</keyword>
<comment type="similarity">
    <text evidence="3">Belongs to the PIGS family.</text>
</comment>
<feature type="compositionally biased region" description="Polar residues" evidence="10">
    <location>
        <begin position="846"/>
        <end position="860"/>
    </location>
</feature>
<comment type="caution">
    <text evidence="15">The sequence shown here is derived from an EMBL/GenBank/DDBJ whole genome shotgun (WGS) entry which is preliminary data.</text>
</comment>
<keyword evidence="4" id="KW-0337">GPI-anchor biosynthesis</keyword>
<dbReference type="InterPro" id="IPR019540">
    <property type="entry name" value="PtdIno-glycan_biosynth_class_S"/>
</dbReference>
<feature type="compositionally biased region" description="Basic residues" evidence="10">
    <location>
        <begin position="918"/>
        <end position="933"/>
    </location>
</feature>
<feature type="compositionally biased region" description="Basic and acidic residues" evidence="10">
    <location>
        <begin position="819"/>
        <end position="830"/>
    </location>
</feature>
<feature type="domain" description="Myb-like" evidence="12">
    <location>
        <begin position="1747"/>
        <end position="1789"/>
    </location>
</feature>